<name>A0A418Y9A8_9GAMM</name>
<evidence type="ECO:0000313" key="3">
    <source>
        <dbReference type="Proteomes" id="UP000283255"/>
    </source>
</evidence>
<sequence length="259" mass="27648">MNKPLLKNSMIVSSLLAVFSAGAAAQSVAYDTDGPSRWTSYQNSALKSVVTSSDSALDINFVAHPALPVGEVDCTTSPTLHNSDTGEFITTGSIGYADAKGSVLWGSFESPAEYAHNNKVAKFTCYKSDGSTQVIQHKIPGAPEVNGQMRVKGIGKFSDGRYPQLKISGFVSINNKTNEGRCVITSRNFASSTLFNGQTSKTDFYSDYFSLTEKISSHNGDTLEVGFTCSNSGGSTSFVKRWDISGEEIKPLASAVTSK</sequence>
<reference evidence="2 3" key="1">
    <citation type="submission" date="2018-09" db="EMBL/GenBank/DDBJ databases">
        <authorList>
            <person name="Wang F."/>
        </authorList>
    </citation>
    <scope>NUCLEOTIDE SEQUENCE [LARGE SCALE GENOMIC DNA]</scope>
    <source>
        <strain evidence="2 3">PLHSC7-2</strain>
    </source>
</reference>
<reference evidence="2 3" key="2">
    <citation type="submission" date="2019-01" db="EMBL/GenBank/DDBJ databases">
        <title>Motilimonas pumilus sp. nov., isolated from the gut of sea cucumber (Apostichopus japonicus).</title>
        <authorList>
            <person name="Wang F.-Q."/>
            <person name="Ren L.-H."/>
            <person name="Lin Y.-W."/>
            <person name="Sun G.-H."/>
            <person name="Du Z.-J."/>
            <person name="Zhao J.-X."/>
            <person name="Liu X.-J."/>
            <person name="Liu L.-J."/>
        </authorList>
    </citation>
    <scope>NUCLEOTIDE SEQUENCE [LARGE SCALE GENOMIC DNA]</scope>
    <source>
        <strain evidence="2 3">PLHSC7-2</strain>
    </source>
</reference>
<evidence type="ECO:0000313" key="2">
    <source>
        <dbReference type="EMBL" id="RJG36867.1"/>
    </source>
</evidence>
<evidence type="ECO:0000256" key="1">
    <source>
        <dbReference type="SAM" id="SignalP"/>
    </source>
</evidence>
<dbReference type="EMBL" id="QZCH01000064">
    <property type="protein sequence ID" value="RJG36867.1"/>
    <property type="molecule type" value="Genomic_DNA"/>
</dbReference>
<comment type="caution">
    <text evidence="2">The sequence shown here is derived from an EMBL/GenBank/DDBJ whole genome shotgun (WGS) entry which is preliminary data.</text>
</comment>
<dbReference type="RefSeq" id="WP_119912574.1">
    <property type="nucleotide sequence ID" value="NZ_QZCH01000064.1"/>
</dbReference>
<keyword evidence="3" id="KW-1185">Reference proteome</keyword>
<feature type="chain" id="PRO_5019580755" evidence="1">
    <location>
        <begin position="24"/>
        <end position="259"/>
    </location>
</feature>
<organism evidence="2 3">
    <name type="scientific">Motilimonas pumila</name>
    <dbReference type="NCBI Taxonomy" id="2303987"/>
    <lineage>
        <taxon>Bacteria</taxon>
        <taxon>Pseudomonadati</taxon>
        <taxon>Pseudomonadota</taxon>
        <taxon>Gammaproteobacteria</taxon>
        <taxon>Alteromonadales</taxon>
        <taxon>Alteromonadales genera incertae sedis</taxon>
        <taxon>Motilimonas</taxon>
    </lineage>
</organism>
<feature type="signal peptide" evidence="1">
    <location>
        <begin position="1"/>
        <end position="23"/>
    </location>
</feature>
<gene>
    <name evidence="2" type="ORF">D1Z90_20155</name>
</gene>
<keyword evidence="1" id="KW-0732">Signal</keyword>
<dbReference type="OrthoDB" id="6309824at2"/>
<dbReference type="Proteomes" id="UP000283255">
    <property type="component" value="Unassembled WGS sequence"/>
</dbReference>
<accession>A0A418Y9A8</accession>
<proteinExistence type="predicted"/>
<protein>
    <submittedName>
        <fullName evidence="2">Uncharacterized protein</fullName>
    </submittedName>
</protein>
<dbReference type="AlphaFoldDB" id="A0A418Y9A8"/>